<evidence type="ECO:0000313" key="1">
    <source>
        <dbReference type="EMBL" id="DAF57982.1"/>
    </source>
</evidence>
<proteinExistence type="predicted"/>
<organism evidence="1">
    <name type="scientific">Siphoviridae sp. ctfbh2</name>
    <dbReference type="NCBI Taxonomy" id="2827909"/>
    <lineage>
        <taxon>Viruses</taxon>
        <taxon>Duplodnaviria</taxon>
        <taxon>Heunggongvirae</taxon>
        <taxon>Uroviricota</taxon>
        <taxon>Caudoviricetes</taxon>
    </lineage>
</organism>
<dbReference type="EMBL" id="BK032744">
    <property type="protein sequence ID" value="DAF57982.1"/>
    <property type="molecule type" value="Genomic_DNA"/>
</dbReference>
<name>A0A8S5T407_9CAUD</name>
<protein>
    <submittedName>
        <fullName evidence="1">Uncharacterized protein</fullName>
    </submittedName>
</protein>
<accession>A0A8S5T407</accession>
<reference evidence="1" key="1">
    <citation type="journal article" date="2021" name="Proc. Natl. Acad. Sci. U.S.A.">
        <title>A Catalog of Tens of Thousands of Viruses from Human Metagenomes Reveals Hidden Associations with Chronic Diseases.</title>
        <authorList>
            <person name="Tisza M.J."/>
            <person name="Buck C.B."/>
        </authorList>
    </citation>
    <scope>NUCLEOTIDE SEQUENCE</scope>
    <source>
        <strain evidence="1">Ctfbh2</strain>
    </source>
</reference>
<sequence>MSMKELKRIYESAEKVVCEVVELDYDKFLTSHEEIYVDARAILVDWLIRAGFTEKMIGRYSRMSQQRINSLKNGFLRRKQKMSVDLFLQEINKRLTRDLQTTI</sequence>